<dbReference type="Proteomes" id="UP001139319">
    <property type="component" value="Unassembled WGS sequence"/>
</dbReference>
<dbReference type="PROSITE" id="PS50925">
    <property type="entry name" value="BLUF"/>
    <property type="match status" value="1"/>
</dbReference>
<gene>
    <name evidence="2" type="ORF">M6D89_12095</name>
</gene>
<dbReference type="InterPro" id="IPR036046">
    <property type="entry name" value="Acylphosphatase-like_dom_sf"/>
</dbReference>
<reference evidence="2" key="1">
    <citation type="submission" date="2022-05" db="EMBL/GenBank/DDBJ databases">
        <authorList>
            <person name="Sun H.-N."/>
        </authorList>
    </citation>
    <scope>NUCLEOTIDE SEQUENCE</scope>
    <source>
        <strain evidence="2">HB14</strain>
    </source>
</reference>
<feature type="domain" description="BLUF" evidence="1">
    <location>
        <begin position="1"/>
        <end position="92"/>
    </location>
</feature>
<protein>
    <submittedName>
        <fullName evidence="2">BLUF domain-containing protein</fullName>
    </submittedName>
</protein>
<dbReference type="SUPFAM" id="SSF54975">
    <property type="entry name" value="Acylphosphatase/BLUF domain-like"/>
    <property type="match status" value="1"/>
</dbReference>
<sequence length="146" mass="17020">MQSILYVSKATQTFDEQALRDLLQQAEERNRTLGITGYLYFKSPYFFQYIESEDNAVETLMDSIAADTRHSIINQLHDTFSGERRFPDWSMRAISEGTVRKLNLEQIIIDDVVSMNGVYRNEERWKATVTKVVTTLARNRQSMAKR</sequence>
<proteinExistence type="predicted"/>
<dbReference type="AlphaFoldDB" id="A0A9X2KTM2"/>
<evidence type="ECO:0000313" key="2">
    <source>
        <dbReference type="EMBL" id="MCP8900041.1"/>
    </source>
</evidence>
<accession>A0A9X2KTM2</accession>
<dbReference type="Pfam" id="PF04940">
    <property type="entry name" value="BLUF"/>
    <property type="match status" value="1"/>
</dbReference>
<organism evidence="2 3">
    <name type="scientific">Gilvimarinus xylanilyticus</name>
    <dbReference type="NCBI Taxonomy" id="2944139"/>
    <lineage>
        <taxon>Bacteria</taxon>
        <taxon>Pseudomonadati</taxon>
        <taxon>Pseudomonadota</taxon>
        <taxon>Gammaproteobacteria</taxon>
        <taxon>Cellvibrionales</taxon>
        <taxon>Cellvibrionaceae</taxon>
        <taxon>Gilvimarinus</taxon>
    </lineage>
</organism>
<comment type="caution">
    <text evidence="2">The sequence shown here is derived from an EMBL/GenBank/DDBJ whole genome shotgun (WGS) entry which is preliminary data.</text>
</comment>
<dbReference type="SMART" id="SM01034">
    <property type="entry name" value="BLUF"/>
    <property type="match status" value="1"/>
</dbReference>
<reference evidence="2" key="2">
    <citation type="submission" date="2023-01" db="EMBL/GenBank/DDBJ databases">
        <title>Gilvimarinus xylanilyticus HB14 isolated from Caulerpa lentillifera aquaculture base in Hainan, China.</title>
        <authorList>
            <person name="Zhang Y.-J."/>
        </authorList>
    </citation>
    <scope>NUCLEOTIDE SEQUENCE</scope>
    <source>
        <strain evidence="2">HB14</strain>
    </source>
</reference>
<dbReference type="GO" id="GO:0009882">
    <property type="term" value="F:blue light photoreceptor activity"/>
    <property type="evidence" value="ECO:0007669"/>
    <property type="project" value="InterPro"/>
</dbReference>
<dbReference type="EMBL" id="JAMFTH010000003">
    <property type="protein sequence ID" value="MCP8900041.1"/>
    <property type="molecule type" value="Genomic_DNA"/>
</dbReference>
<dbReference type="GO" id="GO:0071949">
    <property type="term" value="F:FAD binding"/>
    <property type="evidence" value="ECO:0007669"/>
    <property type="project" value="InterPro"/>
</dbReference>
<dbReference type="RefSeq" id="WP_253968331.1">
    <property type="nucleotide sequence ID" value="NZ_JAMFTH010000003.1"/>
</dbReference>
<keyword evidence="3" id="KW-1185">Reference proteome</keyword>
<evidence type="ECO:0000259" key="1">
    <source>
        <dbReference type="PROSITE" id="PS50925"/>
    </source>
</evidence>
<dbReference type="InterPro" id="IPR007024">
    <property type="entry name" value="BLUF_domain"/>
</dbReference>
<evidence type="ECO:0000313" key="3">
    <source>
        <dbReference type="Proteomes" id="UP001139319"/>
    </source>
</evidence>
<dbReference type="Gene3D" id="3.30.70.100">
    <property type="match status" value="1"/>
</dbReference>
<name>A0A9X2KTM2_9GAMM</name>